<gene>
    <name evidence="1" type="ORF">PGT21_001017</name>
</gene>
<keyword evidence="2" id="KW-1185">Reference proteome</keyword>
<reference evidence="1 2" key="1">
    <citation type="submission" date="2019-05" db="EMBL/GenBank/DDBJ databases">
        <title>Emergence of the Ug99 lineage of the wheat stem rust pathogen through somatic hybridization.</title>
        <authorList>
            <person name="Li F."/>
            <person name="Upadhyaya N.M."/>
            <person name="Sperschneider J."/>
            <person name="Matny O."/>
            <person name="Nguyen-Phuc H."/>
            <person name="Mago R."/>
            <person name="Raley C."/>
            <person name="Miller M.E."/>
            <person name="Silverstein K.A.T."/>
            <person name="Henningsen E."/>
            <person name="Hirsch C.D."/>
            <person name="Visser B."/>
            <person name="Pretorius Z.A."/>
            <person name="Steffenson B.J."/>
            <person name="Schwessinger B."/>
            <person name="Dodds P.N."/>
            <person name="Figueroa M."/>
        </authorList>
    </citation>
    <scope>NUCLEOTIDE SEQUENCE [LARGE SCALE GENOMIC DNA]</scope>
    <source>
        <strain evidence="1">21-0</strain>
    </source>
</reference>
<accession>A0A5B0QRL8</accession>
<feature type="non-terminal residue" evidence="1">
    <location>
        <position position="1"/>
    </location>
</feature>
<evidence type="ECO:0000313" key="1">
    <source>
        <dbReference type="EMBL" id="KAA1115840.1"/>
    </source>
</evidence>
<sequence>YSLCSASYNFYPRKLSPASQKHLQPSHQLSPVLTLDDKNIPPLLATARTP</sequence>
<organism evidence="1 2">
    <name type="scientific">Puccinia graminis f. sp. tritici</name>
    <dbReference type="NCBI Taxonomy" id="56615"/>
    <lineage>
        <taxon>Eukaryota</taxon>
        <taxon>Fungi</taxon>
        <taxon>Dikarya</taxon>
        <taxon>Basidiomycota</taxon>
        <taxon>Pucciniomycotina</taxon>
        <taxon>Pucciniomycetes</taxon>
        <taxon>Pucciniales</taxon>
        <taxon>Pucciniaceae</taxon>
        <taxon>Puccinia</taxon>
    </lineage>
</organism>
<evidence type="ECO:0000313" key="2">
    <source>
        <dbReference type="Proteomes" id="UP000324748"/>
    </source>
</evidence>
<dbReference type="OrthoDB" id="264917at2759"/>
<dbReference type="EMBL" id="VSWC01000006">
    <property type="protein sequence ID" value="KAA1115840.1"/>
    <property type="molecule type" value="Genomic_DNA"/>
</dbReference>
<dbReference type="AlphaFoldDB" id="A0A5B0QRL8"/>
<proteinExistence type="predicted"/>
<comment type="caution">
    <text evidence="1">The sequence shown here is derived from an EMBL/GenBank/DDBJ whole genome shotgun (WGS) entry which is preliminary data.</text>
</comment>
<name>A0A5B0QRL8_PUCGR</name>
<protein>
    <submittedName>
        <fullName evidence="1">Uncharacterized protein</fullName>
    </submittedName>
</protein>
<dbReference type="Proteomes" id="UP000324748">
    <property type="component" value="Unassembled WGS sequence"/>
</dbReference>